<dbReference type="EMBL" id="JAMOIM010000002">
    <property type="protein sequence ID" value="MCW6507413.1"/>
    <property type="molecule type" value="Genomic_DNA"/>
</dbReference>
<protein>
    <recommendedName>
        <fullName evidence="5 9">Purine nucleoside phosphorylase</fullName>
        <ecNumber evidence="4 9">2.4.2.1</ecNumber>
    </recommendedName>
    <alternativeName>
        <fullName evidence="8 9">Inosine-guanosine phosphorylase</fullName>
    </alternativeName>
</protein>
<comment type="similarity">
    <text evidence="2 9">Belongs to the PNP/MTAP phosphorylase family.</text>
</comment>
<evidence type="ECO:0000256" key="8">
    <source>
        <dbReference type="ARBA" id="ARBA00031036"/>
    </source>
</evidence>
<dbReference type="Proteomes" id="UP001165667">
    <property type="component" value="Unassembled WGS sequence"/>
</dbReference>
<evidence type="ECO:0000256" key="6">
    <source>
        <dbReference type="ARBA" id="ARBA00022676"/>
    </source>
</evidence>
<dbReference type="RefSeq" id="WP_282583759.1">
    <property type="nucleotide sequence ID" value="NZ_JAMOIM010000002.1"/>
</dbReference>
<dbReference type="InterPro" id="IPR011268">
    <property type="entry name" value="Purine_phosphorylase"/>
</dbReference>
<dbReference type="InterPro" id="IPR000845">
    <property type="entry name" value="Nucleoside_phosphorylase_d"/>
</dbReference>
<keyword evidence="7 9" id="KW-0808">Transferase</keyword>
<dbReference type="CDD" id="cd09009">
    <property type="entry name" value="PNP-EcPNPII_like"/>
    <property type="match status" value="1"/>
</dbReference>
<evidence type="ECO:0000256" key="1">
    <source>
        <dbReference type="ARBA" id="ARBA00005058"/>
    </source>
</evidence>
<dbReference type="InterPro" id="IPR035994">
    <property type="entry name" value="Nucleoside_phosphorylase_sf"/>
</dbReference>
<dbReference type="Pfam" id="PF01048">
    <property type="entry name" value="PNP_UDP_1"/>
    <property type="match status" value="1"/>
</dbReference>
<evidence type="ECO:0000256" key="7">
    <source>
        <dbReference type="ARBA" id="ARBA00022679"/>
    </source>
</evidence>
<evidence type="ECO:0000256" key="5">
    <source>
        <dbReference type="ARBA" id="ARBA00013834"/>
    </source>
</evidence>
<keyword evidence="12" id="KW-1185">Reference proteome</keyword>
<dbReference type="PIRSF" id="PIRSF000477">
    <property type="entry name" value="PurNPase"/>
    <property type="match status" value="1"/>
</dbReference>
<name>A0AA42CHC0_9HYPH</name>
<dbReference type="PANTHER" id="PTHR11904">
    <property type="entry name" value="METHYLTHIOADENOSINE/PURINE NUCLEOSIDE PHOSPHORYLASE"/>
    <property type="match status" value="1"/>
</dbReference>
<dbReference type="AlphaFoldDB" id="A0AA42CHC0"/>
<comment type="function">
    <text evidence="9">The purine nucleoside phosphorylases catalyze the phosphorolytic breakdown of the N-glycosidic bond in the beta-(deoxy)ribonucleoside molecules, with the formation of the corresponding free purine bases and pentose-1-phosphate.</text>
</comment>
<keyword evidence="6 9" id="KW-0328">Glycosyltransferase</keyword>
<gene>
    <name evidence="11" type="ORF">M8523_05185</name>
</gene>
<comment type="subunit">
    <text evidence="3">Homotrimer.</text>
</comment>
<evidence type="ECO:0000313" key="11">
    <source>
        <dbReference type="EMBL" id="MCW6507413.1"/>
    </source>
</evidence>
<dbReference type="GO" id="GO:0004731">
    <property type="term" value="F:purine-nucleoside phosphorylase activity"/>
    <property type="evidence" value="ECO:0007669"/>
    <property type="project" value="UniProtKB-EC"/>
</dbReference>
<evidence type="ECO:0000256" key="9">
    <source>
        <dbReference type="PIRNR" id="PIRNR000477"/>
    </source>
</evidence>
<evidence type="ECO:0000256" key="3">
    <source>
        <dbReference type="ARBA" id="ARBA00011233"/>
    </source>
</evidence>
<feature type="domain" description="Nucleoside phosphorylase" evidence="10">
    <location>
        <begin position="32"/>
        <end position="273"/>
    </location>
</feature>
<dbReference type="PANTHER" id="PTHR11904:SF9">
    <property type="entry name" value="PURINE NUCLEOSIDE PHOSPHORYLASE-RELATED"/>
    <property type="match status" value="1"/>
</dbReference>
<dbReference type="GO" id="GO:0009116">
    <property type="term" value="P:nucleoside metabolic process"/>
    <property type="evidence" value="ECO:0007669"/>
    <property type="project" value="InterPro"/>
</dbReference>
<dbReference type="NCBIfam" id="TIGR01698">
    <property type="entry name" value="PUNP"/>
    <property type="match status" value="1"/>
</dbReference>
<evidence type="ECO:0000256" key="4">
    <source>
        <dbReference type="ARBA" id="ARBA00011886"/>
    </source>
</evidence>
<accession>A0AA42CHC0</accession>
<comment type="pathway">
    <text evidence="1 9">Purine metabolism; purine nucleoside salvage.</text>
</comment>
<reference evidence="11" key="1">
    <citation type="submission" date="2022-05" db="EMBL/GenBank/DDBJ databases">
        <authorList>
            <person name="Pankratov T."/>
        </authorList>
    </citation>
    <scope>NUCLEOTIDE SEQUENCE</scope>
    <source>
        <strain evidence="11">BP6-180914</strain>
    </source>
</reference>
<dbReference type="NCBIfam" id="NF006054">
    <property type="entry name" value="PRK08202.1"/>
    <property type="match status" value="1"/>
</dbReference>
<dbReference type="GO" id="GO:0005737">
    <property type="term" value="C:cytoplasm"/>
    <property type="evidence" value="ECO:0007669"/>
    <property type="project" value="TreeGrafter"/>
</dbReference>
<proteinExistence type="inferred from homology"/>
<dbReference type="NCBIfam" id="TIGR01697">
    <property type="entry name" value="PNPH-PUNA-XAPA"/>
    <property type="match status" value="1"/>
</dbReference>
<dbReference type="InterPro" id="IPR011269">
    <property type="entry name" value="PUNP"/>
</dbReference>
<evidence type="ECO:0000259" key="10">
    <source>
        <dbReference type="Pfam" id="PF01048"/>
    </source>
</evidence>
<sequence>MDPGVGVKEDTTEAAVAVLRARGIRQPISMAFILGTGLGSITEELVEPIRIDYADLPGFPKANVSGHAGRLWIGTWEGTHVAIMEGRAHYYETGNARAMAAALAVLKAIGVTTLVITNSAGSVNLDWHPGSVAMISDHINFSGANPLIGDRTESRFVNLREAYDRRLRARFKQAAAAAGKVMLREGVYMWFSGPSFETPAEVRAAKILGADLVGMSTVPEVILARQLDMRVLALSLVTNFATGIKTGDPSHSETKSVASTGAITLKRLLRAFMREGPVAYA</sequence>
<dbReference type="EC" id="2.4.2.1" evidence="4 9"/>
<dbReference type="SUPFAM" id="SSF53167">
    <property type="entry name" value="Purine and uridine phosphorylases"/>
    <property type="match status" value="1"/>
</dbReference>
<evidence type="ECO:0000313" key="12">
    <source>
        <dbReference type="Proteomes" id="UP001165667"/>
    </source>
</evidence>
<evidence type="ECO:0000256" key="2">
    <source>
        <dbReference type="ARBA" id="ARBA00006751"/>
    </source>
</evidence>
<dbReference type="Gene3D" id="3.40.50.1580">
    <property type="entry name" value="Nucleoside phosphorylase domain"/>
    <property type="match status" value="1"/>
</dbReference>
<organism evidence="11 12">
    <name type="scientific">Lichenifustis flavocetrariae</name>
    <dbReference type="NCBI Taxonomy" id="2949735"/>
    <lineage>
        <taxon>Bacteria</taxon>
        <taxon>Pseudomonadati</taxon>
        <taxon>Pseudomonadota</taxon>
        <taxon>Alphaproteobacteria</taxon>
        <taxon>Hyphomicrobiales</taxon>
        <taxon>Lichenihabitantaceae</taxon>
        <taxon>Lichenifustis</taxon>
    </lineage>
</organism>
<comment type="caution">
    <text evidence="11">The sequence shown here is derived from an EMBL/GenBank/DDBJ whole genome shotgun (WGS) entry which is preliminary data.</text>
</comment>